<gene>
    <name evidence="2" type="ORF">JFL43_20555</name>
</gene>
<sequence length="194" mass="22327">MQESVHLNQEKLLDQSEMMQGQGSVQEEVAEGNSKKKFVTIKEVMALLNANETIESVKQKLQIRTDILEAKLANSAVGLNNEGQWEYFGGNQNESLGRNVYSKIFVRPYDKEYIESIKELKSDSRTSHVNETLIDVDYELYRNSLKVKNATDKKSVLFEEGLYEELKLFSKNKSIKMSSLLNTLIKKGLEYYRL</sequence>
<dbReference type="RefSeq" id="WP_200750478.1">
    <property type="nucleotide sequence ID" value="NZ_JAEOAH010000053.1"/>
</dbReference>
<comment type="caution">
    <text evidence="2">The sequence shown here is derived from an EMBL/GenBank/DDBJ whole genome shotgun (WGS) entry which is preliminary data.</text>
</comment>
<evidence type="ECO:0000313" key="2">
    <source>
        <dbReference type="EMBL" id="MBK3497175.1"/>
    </source>
</evidence>
<evidence type="ECO:0000313" key="3">
    <source>
        <dbReference type="Proteomes" id="UP000618943"/>
    </source>
</evidence>
<proteinExistence type="predicted"/>
<dbReference type="Proteomes" id="UP000618943">
    <property type="component" value="Unassembled WGS sequence"/>
</dbReference>
<name>A0ABS1HCS6_9BACL</name>
<dbReference type="EMBL" id="JAEOAH010000053">
    <property type="protein sequence ID" value="MBK3497175.1"/>
    <property type="molecule type" value="Genomic_DNA"/>
</dbReference>
<feature type="region of interest" description="Disordered" evidence="1">
    <location>
        <begin position="1"/>
        <end position="29"/>
    </location>
</feature>
<accession>A0ABS1HCS6</accession>
<evidence type="ECO:0000256" key="1">
    <source>
        <dbReference type="SAM" id="MobiDB-lite"/>
    </source>
</evidence>
<reference evidence="2 3" key="1">
    <citation type="submission" date="2020-12" db="EMBL/GenBank/DDBJ databases">
        <title>YIM B01967 draft genome.</title>
        <authorList>
            <person name="Yan X."/>
        </authorList>
    </citation>
    <scope>NUCLEOTIDE SEQUENCE [LARGE SCALE GENOMIC DNA]</scope>
    <source>
        <strain evidence="2 3">YIM B01967</strain>
    </source>
</reference>
<protein>
    <submittedName>
        <fullName evidence="2">Uncharacterized protein</fullName>
    </submittedName>
</protein>
<organism evidence="2 3">
    <name type="scientific">Viridibacillus soli</name>
    <dbReference type="NCBI Taxonomy" id="2798301"/>
    <lineage>
        <taxon>Bacteria</taxon>
        <taxon>Bacillati</taxon>
        <taxon>Bacillota</taxon>
        <taxon>Bacilli</taxon>
        <taxon>Bacillales</taxon>
        <taxon>Caryophanaceae</taxon>
        <taxon>Viridibacillus</taxon>
    </lineage>
</organism>
<keyword evidence="3" id="KW-1185">Reference proteome</keyword>